<gene>
    <name evidence="4" type="ORF">CAP_7237</name>
</gene>
<evidence type="ECO:0000256" key="1">
    <source>
        <dbReference type="ARBA" id="ARBA00022801"/>
    </source>
</evidence>
<evidence type="ECO:0000313" key="4">
    <source>
        <dbReference type="EMBL" id="EYF02308.1"/>
    </source>
</evidence>
<feature type="domain" description="AB hydrolase-1" evidence="3">
    <location>
        <begin position="133"/>
        <end position="364"/>
    </location>
</feature>
<dbReference type="STRING" id="1192034.CAP_7237"/>
<name>A0A017SZA4_9BACT</name>
<dbReference type="Pfam" id="PF00561">
    <property type="entry name" value="Abhydrolase_1"/>
    <property type="match status" value="1"/>
</dbReference>
<comment type="caution">
    <text evidence="4">The sequence shown here is derived from an EMBL/GenBank/DDBJ whole genome shotgun (WGS) entry which is preliminary data.</text>
</comment>
<dbReference type="Proteomes" id="UP000019678">
    <property type="component" value="Unassembled WGS sequence"/>
</dbReference>
<sequence>MRIEEARWMLIEKRIGRGGSFLGLIAWLTVAACAGAPAAPEQGGEGARTAGAQESPVAQGAAAAAGDGSREAGPATTGAAPAPGEGAAGTGAAPAAKGGAAGPGAMAGLRRLSVRTPDGLSLAAQEVGPADAPAIVLVHGLGLTHLAWMRQIEGALATKFRLITYDLRGHGASDRPREEAAYTEGRRWGDDLAAVIAAAKVRRPVIVGWSLGGVVMINYLRDHGDKGIAGAVFVDAVTAFKPEFFTKENEGFMRSLVVKDDAARAEGSRRFLDACFAVPPPAANLARVRAAAGVLPAEVTEAIRNMSTPRGDETLRGLRVPTLVMQGDADRMLTVAMGEHTAKLVPGAKLLVYPGLGHAPFVDDATHFDADLEAFVRFVAK</sequence>
<feature type="region of interest" description="Disordered" evidence="2">
    <location>
        <begin position="37"/>
        <end position="100"/>
    </location>
</feature>
<keyword evidence="1 4" id="KW-0378">Hydrolase</keyword>
<evidence type="ECO:0000313" key="5">
    <source>
        <dbReference type="Proteomes" id="UP000019678"/>
    </source>
</evidence>
<accession>A0A017SZA4</accession>
<dbReference type="Gene3D" id="3.40.50.1820">
    <property type="entry name" value="alpha/beta hydrolase"/>
    <property type="match status" value="1"/>
</dbReference>
<dbReference type="OrthoDB" id="9804723at2"/>
<reference evidence="4 5" key="1">
    <citation type="submission" date="2013-05" db="EMBL/GenBank/DDBJ databases">
        <title>Genome assembly of Chondromyces apiculatus DSM 436.</title>
        <authorList>
            <person name="Sharma G."/>
            <person name="Khatri I."/>
            <person name="Kaur C."/>
            <person name="Mayilraj S."/>
            <person name="Subramanian S."/>
        </authorList>
    </citation>
    <scope>NUCLEOTIDE SEQUENCE [LARGE SCALE GENOMIC DNA]</scope>
    <source>
        <strain evidence="4 5">DSM 436</strain>
    </source>
</reference>
<dbReference type="SUPFAM" id="SSF53474">
    <property type="entry name" value="alpha/beta-Hydrolases"/>
    <property type="match status" value="1"/>
</dbReference>
<organism evidence="4 5">
    <name type="scientific">Chondromyces apiculatus DSM 436</name>
    <dbReference type="NCBI Taxonomy" id="1192034"/>
    <lineage>
        <taxon>Bacteria</taxon>
        <taxon>Pseudomonadati</taxon>
        <taxon>Myxococcota</taxon>
        <taxon>Polyangia</taxon>
        <taxon>Polyangiales</taxon>
        <taxon>Polyangiaceae</taxon>
        <taxon>Chondromyces</taxon>
    </lineage>
</organism>
<proteinExistence type="predicted"/>
<dbReference type="PRINTS" id="PR00111">
    <property type="entry name" value="ABHYDROLASE"/>
</dbReference>
<dbReference type="EMBL" id="ASRX01000062">
    <property type="protein sequence ID" value="EYF02308.1"/>
    <property type="molecule type" value="Genomic_DNA"/>
</dbReference>
<feature type="compositionally biased region" description="Low complexity" evidence="2">
    <location>
        <begin position="58"/>
        <end position="100"/>
    </location>
</feature>
<dbReference type="eggNOG" id="COG2267">
    <property type="taxonomic scope" value="Bacteria"/>
</dbReference>
<evidence type="ECO:0000256" key="2">
    <source>
        <dbReference type="SAM" id="MobiDB-lite"/>
    </source>
</evidence>
<dbReference type="PANTHER" id="PTHR43798">
    <property type="entry name" value="MONOACYLGLYCEROL LIPASE"/>
    <property type="match status" value="1"/>
</dbReference>
<keyword evidence="5" id="KW-1185">Reference proteome</keyword>
<dbReference type="GO" id="GO:0016787">
    <property type="term" value="F:hydrolase activity"/>
    <property type="evidence" value="ECO:0007669"/>
    <property type="project" value="UniProtKB-KW"/>
</dbReference>
<dbReference type="GO" id="GO:0016020">
    <property type="term" value="C:membrane"/>
    <property type="evidence" value="ECO:0007669"/>
    <property type="project" value="TreeGrafter"/>
</dbReference>
<protein>
    <submittedName>
        <fullName evidence="4">Alpha/beta hydrolase fold protein</fullName>
    </submittedName>
</protein>
<evidence type="ECO:0000259" key="3">
    <source>
        <dbReference type="Pfam" id="PF00561"/>
    </source>
</evidence>
<dbReference type="InterPro" id="IPR000073">
    <property type="entry name" value="AB_hydrolase_1"/>
</dbReference>
<dbReference type="InterPro" id="IPR050266">
    <property type="entry name" value="AB_hydrolase_sf"/>
</dbReference>
<dbReference type="AlphaFoldDB" id="A0A017SZA4"/>
<dbReference type="PROSITE" id="PS51257">
    <property type="entry name" value="PROKAR_LIPOPROTEIN"/>
    <property type="match status" value="1"/>
</dbReference>
<dbReference type="InterPro" id="IPR029058">
    <property type="entry name" value="AB_hydrolase_fold"/>
</dbReference>
<dbReference type="PANTHER" id="PTHR43798:SF31">
    <property type="entry name" value="AB HYDROLASE SUPERFAMILY PROTEIN YCLE"/>
    <property type="match status" value="1"/>
</dbReference>